<dbReference type="GO" id="GO:0008021">
    <property type="term" value="C:synaptic vesicle"/>
    <property type="evidence" value="ECO:0007669"/>
    <property type="project" value="TreeGrafter"/>
</dbReference>
<evidence type="ECO:0000256" key="1">
    <source>
        <dbReference type="ARBA" id="ARBA00004613"/>
    </source>
</evidence>
<dbReference type="PROSITE" id="PS00248">
    <property type="entry name" value="NGF_1"/>
    <property type="match status" value="1"/>
</dbReference>
<dbReference type="GO" id="GO:0005615">
    <property type="term" value="C:extracellular space"/>
    <property type="evidence" value="ECO:0007669"/>
    <property type="project" value="TreeGrafter"/>
</dbReference>
<dbReference type="GO" id="GO:0008083">
    <property type="term" value="F:growth factor activity"/>
    <property type="evidence" value="ECO:0007669"/>
    <property type="project" value="UniProtKB-KW"/>
</dbReference>
<evidence type="ECO:0000259" key="9">
    <source>
        <dbReference type="SMART" id="SM00140"/>
    </source>
</evidence>
<dbReference type="Proteomes" id="UP000886611">
    <property type="component" value="Unassembled WGS sequence"/>
</dbReference>
<dbReference type="Gene3D" id="2.10.90.10">
    <property type="entry name" value="Cystine-knot cytokines"/>
    <property type="match status" value="1"/>
</dbReference>
<feature type="disulfide bond" evidence="6">
    <location>
        <begin position="197"/>
        <end position="239"/>
    </location>
</feature>
<feature type="signal peptide" evidence="8">
    <location>
        <begin position="1"/>
        <end position="19"/>
    </location>
</feature>
<keyword evidence="8" id="KW-0732">Signal</keyword>
<dbReference type="PIRSF" id="PIRSF001789">
    <property type="entry name" value="NGF"/>
    <property type="match status" value="1"/>
</dbReference>
<organism evidence="10 11">
    <name type="scientific">Polypterus senegalus</name>
    <name type="common">Senegal bichir</name>
    <dbReference type="NCBI Taxonomy" id="55291"/>
    <lineage>
        <taxon>Eukaryota</taxon>
        <taxon>Metazoa</taxon>
        <taxon>Chordata</taxon>
        <taxon>Craniata</taxon>
        <taxon>Vertebrata</taxon>
        <taxon>Euteleostomi</taxon>
        <taxon>Actinopterygii</taxon>
        <taxon>Polypteriformes</taxon>
        <taxon>Polypteridae</taxon>
        <taxon>Polypterus</taxon>
    </lineage>
</organism>
<dbReference type="GO" id="GO:0021675">
    <property type="term" value="P:nerve development"/>
    <property type="evidence" value="ECO:0007669"/>
    <property type="project" value="TreeGrafter"/>
</dbReference>
<feature type="region of interest" description="Disordered" evidence="7">
    <location>
        <begin position="104"/>
        <end position="131"/>
    </location>
</feature>
<evidence type="ECO:0000256" key="6">
    <source>
        <dbReference type="PIRSR" id="PIRSR001789-1"/>
    </source>
</evidence>
<feature type="chain" id="PRO_5036468115" evidence="8">
    <location>
        <begin position="20"/>
        <end position="252"/>
    </location>
</feature>
<dbReference type="PROSITE" id="PS50270">
    <property type="entry name" value="NGF_2"/>
    <property type="match status" value="1"/>
</dbReference>
<keyword evidence="11" id="KW-1185">Reference proteome</keyword>
<dbReference type="OrthoDB" id="6491780at2759"/>
<keyword evidence="4" id="KW-0339">Growth factor</keyword>
<dbReference type="GO" id="GO:0043524">
    <property type="term" value="P:negative regulation of neuron apoptotic process"/>
    <property type="evidence" value="ECO:0007669"/>
    <property type="project" value="TreeGrafter"/>
</dbReference>
<dbReference type="EMBL" id="JAATIS010000485">
    <property type="protein sequence ID" value="KAG2468448.1"/>
    <property type="molecule type" value="Genomic_DNA"/>
</dbReference>
<dbReference type="GO" id="GO:0030425">
    <property type="term" value="C:dendrite"/>
    <property type="evidence" value="ECO:0007669"/>
    <property type="project" value="TreeGrafter"/>
</dbReference>
<name>A0A8X8BS62_POLSE</name>
<evidence type="ECO:0000313" key="11">
    <source>
        <dbReference type="Proteomes" id="UP000886611"/>
    </source>
</evidence>
<feature type="compositionally biased region" description="Basic and acidic residues" evidence="7">
    <location>
        <begin position="62"/>
        <end position="73"/>
    </location>
</feature>
<dbReference type="PANTHER" id="PTHR11589">
    <property type="entry name" value="NERVE GROWTH FACTOR NGF -RELATED"/>
    <property type="match status" value="1"/>
</dbReference>
<keyword evidence="5 6" id="KW-1015">Disulfide bond</keyword>
<feature type="domain" description="Nerve growth factor-related" evidence="9">
    <location>
        <begin position="136"/>
        <end position="240"/>
    </location>
</feature>
<feature type="region of interest" description="Disordered" evidence="7">
    <location>
        <begin position="54"/>
        <end position="89"/>
    </location>
</feature>
<feature type="non-terminal residue" evidence="10">
    <location>
        <position position="252"/>
    </location>
</feature>
<dbReference type="InterPro" id="IPR019846">
    <property type="entry name" value="Nerve_growth_factor_CS"/>
</dbReference>
<dbReference type="GO" id="GO:0050804">
    <property type="term" value="P:modulation of chemical synaptic transmission"/>
    <property type="evidence" value="ECO:0007669"/>
    <property type="project" value="TreeGrafter"/>
</dbReference>
<evidence type="ECO:0000256" key="7">
    <source>
        <dbReference type="SAM" id="MobiDB-lite"/>
    </source>
</evidence>
<dbReference type="SMR" id="A0A8X8BS62"/>
<dbReference type="InterPro" id="IPR002072">
    <property type="entry name" value="Nerve_growth_factor-rel"/>
</dbReference>
<dbReference type="GO" id="GO:0048812">
    <property type="term" value="P:neuron projection morphogenesis"/>
    <property type="evidence" value="ECO:0007669"/>
    <property type="project" value="TreeGrafter"/>
</dbReference>
<dbReference type="SUPFAM" id="SSF57501">
    <property type="entry name" value="Cystine-knot cytokines"/>
    <property type="match status" value="1"/>
</dbReference>
<dbReference type="InterPro" id="IPR029034">
    <property type="entry name" value="Cystine-knot_cytokine"/>
</dbReference>
<dbReference type="SMART" id="SM00140">
    <property type="entry name" value="NGF"/>
    <property type="match status" value="1"/>
</dbReference>
<dbReference type="AlphaFoldDB" id="A0A8X8BS62"/>
<dbReference type="InterPro" id="IPR020408">
    <property type="entry name" value="Nerve_growth_factor-like"/>
</dbReference>
<feature type="disulfide bond" evidence="6">
    <location>
        <begin position="144"/>
        <end position="209"/>
    </location>
</feature>
<dbReference type="PANTHER" id="PTHR11589:SF10">
    <property type="entry name" value="BETA-NERVE GROWTH FACTOR"/>
    <property type="match status" value="1"/>
</dbReference>
<comment type="similarity">
    <text evidence="2">Belongs to the NGF-beta family.</text>
</comment>
<feature type="non-terminal residue" evidence="10">
    <location>
        <position position="1"/>
    </location>
</feature>
<comment type="caution">
    <text evidence="10">The sequence shown here is derived from an EMBL/GenBank/DDBJ whole genome shotgun (WGS) entry which is preliminary data.</text>
</comment>
<proteinExistence type="inferred from homology"/>
<dbReference type="Pfam" id="PF00243">
    <property type="entry name" value="NGF"/>
    <property type="match status" value="1"/>
</dbReference>
<protein>
    <submittedName>
        <fullName evidence="10">NGF factor</fullName>
    </submittedName>
</protein>
<reference evidence="10 11" key="1">
    <citation type="journal article" date="2021" name="Cell">
        <title>Tracing the genetic footprints of vertebrate landing in non-teleost ray-finned fishes.</title>
        <authorList>
            <person name="Bi X."/>
            <person name="Wang K."/>
            <person name="Yang L."/>
            <person name="Pan H."/>
            <person name="Jiang H."/>
            <person name="Wei Q."/>
            <person name="Fang M."/>
            <person name="Yu H."/>
            <person name="Zhu C."/>
            <person name="Cai Y."/>
            <person name="He Y."/>
            <person name="Gan X."/>
            <person name="Zeng H."/>
            <person name="Yu D."/>
            <person name="Zhu Y."/>
            <person name="Jiang H."/>
            <person name="Qiu Q."/>
            <person name="Yang H."/>
            <person name="Zhang Y.E."/>
            <person name="Wang W."/>
            <person name="Zhu M."/>
            <person name="He S."/>
            <person name="Zhang G."/>
        </authorList>
    </citation>
    <scope>NUCLEOTIDE SEQUENCE [LARGE SCALE GENOMIC DNA]</scope>
    <source>
        <strain evidence="10">Bchr_013</strain>
    </source>
</reference>
<dbReference type="GO" id="GO:0030424">
    <property type="term" value="C:axon"/>
    <property type="evidence" value="ECO:0007669"/>
    <property type="project" value="TreeGrafter"/>
</dbReference>
<keyword evidence="3" id="KW-0964">Secreted</keyword>
<gene>
    <name evidence="10" type="primary">Ngf</name>
    <name evidence="10" type="ORF">GTO96_0015684</name>
</gene>
<evidence type="ECO:0000256" key="8">
    <source>
        <dbReference type="SAM" id="SignalP"/>
    </source>
</evidence>
<evidence type="ECO:0000256" key="5">
    <source>
        <dbReference type="ARBA" id="ARBA00023157"/>
    </source>
</evidence>
<evidence type="ECO:0000313" key="10">
    <source>
        <dbReference type="EMBL" id="KAG2468448.1"/>
    </source>
</evidence>
<dbReference type="FunFam" id="2.10.90.10:FF:000002">
    <property type="entry name" value="Brain-derived neurotrophic factor"/>
    <property type="match status" value="1"/>
</dbReference>
<feature type="compositionally biased region" description="Polar residues" evidence="7">
    <location>
        <begin position="74"/>
        <end position="88"/>
    </location>
</feature>
<evidence type="ECO:0000256" key="2">
    <source>
        <dbReference type="ARBA" id="ARBA00010783"/>
    </source>
</evidence>
<comment type="subcellular location">
    <subcellularLocation>
        <location evidence="1">Secreted</location>
    </subcellularLocation>
</comment>
<dbReference type="GO" id="GO:0005163">
    <property type="term" value="F:nerve growth factor receptor binding"/>
    <property type="evidence" value="ECO:0007669"/>
    <property type="project" value="TreeGrafter"/>
</dbReference>
<dbReference type="PRINTS" id="PR00268">
    <property type="entry name" value="NGF"/>
</dbReference>
<dbReference type="GO" id="GO:0007169">
    <property type="term" value="P:cell surface receptor protein tyrosine kinase signaling pathway"/>
    <property type="evidence" value="ECO:0007669"/>
    <property type="project" value="TreeGrafter"/>
</dbReference>
<feature type="disulfide bond" evidence="6">
    <location>
        <begin position="187"/>
        <end position="237"/>
    </location>
</feature>
<dbReference type="GO" id="GO:0038180">
    <property type="term" value="P:nerve growth factor signaling pathway"/>
    <property type="evidence" value="ECO:0007669"/>
    <property type="project" value="TreeGrafter"/>
</dbReference>
<sequence length="252" mass="28665">MRSLTLALVFLIIVQAVEQIKGDAKAGEEQHTLDNLDIPPIGMATMAQQNERTAFASQLHHSQHESHTQREKQPQSWSPDPLTNTVTTVDPRLFTKRRYRSPRVLFSSQPPEDDEAIDDVPGMPGSRVKRHATPALHRGEYSVCDSISTWVGDKTRATDIKGQEVSVLAEVNINNTIIKQYFFETTCKIKQGQQSGCRGIDSKHWNSRCNNTHTFVRALTVENKLVAWRFIRINTACVCVLSRKSWRHWPIH</sequence>
<evidence type="ECO:0000256" key="4">
    <source>
        <dbReference type="ARBA" id="ARBA00023030"/>
    </source>
</evidence>
<accession>A0A8X8BS62</accession>
<evidence type="ECO:0000256" key="3">
    <source>
        <dbReference type="ARBA" id="ARBA00022525"/>
    </source>
</evidence>